<dbReference type="NCBIfam" id="TIGR02563">
    <property type="entry name" value="cas_Csy4"/>
    <property type="match status" value="1"/>
</dbReference>
<gene>
    <name evidence="1" type="primary">cas6f</name>
    <name evidence="1" type="ORF">ACFFLH_02640</name>
</gene>
<name>A0ABV5Z9J5_9GAMM</name>
<proteinExistence type="predicted"/>
<reference evidence="1 2" key="1">
    <citation type="submission" date="2024-09" db="EMBL/GenBank/DDBJ databases">
        <authorList>
            <person name="Sun Q."/>
            <person name="Mori K."/>
        </authorList>
    </citation>
    <scope>NUCLEOTIDE SEQUENCE [LARGE SCALE GENOMIC DNA]</scope>
    <source>
        <strain evidence="1 2">ATCC 51285</strain>
    </source>
</reference>
<dbReference type="Gene3D" id="3.30.70.2540">
    <property type="entry name" value="CRISPR-associated endoribonuclease Cas6/Csy4"/>
    <property type="match status" value="1"/>
</dbReference>
<organism evidence="1 2">
    <name type="scientific">Balneatrix alpica</name>
    <dbReference type="NCBI Taxonomy" id="75684"/>
    <lineage>
        <taxon>Bacteria</taxon>
        <taxon>Pseudomonadati</taxon>
        <taxon>Pseudomonadota</taxon>
        <taxon>Gammaproteobacteria</taxon>
        <taxon>Oceanospirillales</taxon>
        <taxon>Balneatrichaceae</taxon>
        <taxon>Balneatrix</taxon>
    </lineage>
</organism>
<accession>A0ABV5Z9J5</accession>
<dbReference type="Pfam" id="PF09618">
    <property type="entry name" value="Cas_Csy4"/>
    <property type="match status" value="1"/>
</dbReference>
<dbReference type="RefSeq" id="WP_027313107.1">
    <property type="nucleotide sequence ID" value="NZ_JBHLZN010000001.1"/>
</dbReference>
<dbReference type="Proteomes" id="UP001589628">
    <property type="component" value="Unassembled WGS sequence"/>
</dbReference>
<comment type="caution">
    <text evidence="1">The sequence shown here is derived from an EMBL/GenBank/DDBJ whole genome shotgun (WGS) entry which is preliminary data.</text>
</comment>
<evidence type="ECO:0000313" key="1">
    <source>
        <dbReference type="EMBL" id="MFB9885313.1"/>
    </source>
</evidence>
<keyword evidence="2" id="KW-1185">Reference proteome</keyword>
<protein>
    <submittedName>
        <fullName evidence="1">Type I-F CRISPR-associated endoribonuclease Cas6/Csy4</fullName>
    </submittedName>
</protein>
<dbReference type="InterPro" id="IPR013396">
    <property type="entry name" value="CRISPR-assoc_prot_Csy4"/>
</dbReference>
<sequence length="187" mass="21166">MNYYLDIRLRADPDFTPPQLMSALYSKLHRALVAGQYTSIGVSFPFMEQQHAGLGGLLRLHSNAAELDHLMGQTWLSGMHDHVTVAEILPVPDNASHRTLRRVQAQSSPERLRRRFAKRHQLSEAEARERIPDSAAQMLKLPYLQLRSHSTGQHFRLFLQLGAAQEHPIAGTFNSYGLSQSATLPWF</sequence>
<dbReference type="CDD" id="cd09739">
    <property type="entry name" value="Cas6_I-F"/>
    <property type="match status" value="1"/>
</dbReference>
<dbReference type="EMBL" id="JBHLZN010000001">
    <property type="protein sequence ID" value="MFB9885313.1"/>
    <property type="molecule type" value="Genomic_DNA"/>
</dbReference>
<dbReference type="InterPro" id="IPR042564">
    <property type="entry name" value="CRISPR-Cas6/Csy4_sf"/>
</dbReference>
<evidence type="ECO:0000313" key="2">
    <source>
        <dbReference type="Proteomes" id="UP001589628"/>
    </source>
</evidence>